<organism evidence="2 3">
    <name type="scientific">Anopheles atroparvus</name>
    <name type="common">European mosquito</name>
    <dbReference type="NCBI Taxonomy" id="41427"/>
    <lineage>
        <taxon>Eukaryota</taxon>
        <taxon>Metazoa</taxon>
        <taxon>Ecdysozoa</taxon>
        <taxon>Arthropoda</taxon>
        <taxon>Hexapoda</taxon>
        <taxon>Insecta</taxon>
        <taxon>Pterygota</taxon>
        <taxon>Neoptera</taxon>
        <taxon>Endopterygota</taxon>
        <taxon>Diptera</taxon>
        <taxon>Nematocera</taxon>
        <taxon>Culicoidea</taxon>
        <taxon>Culicidae</taxon>
        <taxon>Anophelinae</taxon>
        <taxon>Anopheles</taxon>
    </lineage>
</organism>
<dbReference type="Pfam" id="PF00078">
    <property type="entry name" value="RVT_1"/>
    <property type="match status" value="1"/>
</dbReference>
<sequence length="621" mass="69003">MYGRYRSPFWKHIYKLAASAYRGYNRARYQTHVLRIQSRLSTNPRAFWRLMNARRGSSRIPQSISLNGETASSPQGVCTLFAKHFASVFVDPARSAAPGTAGLAHTPRDVFTCDLVEIDEADVCGALARLKPSFSPGPDGIPSSVIRGCGASLAPILARLFSRSLREGDVPVLWKSAWVVPIHKKGCRSSPINYRGISLLCATSKVLESILHSSILPRVLPYISPNQHGFMPRRSTVTNLMTLLSMVYPNLDSGRQVDVIYTDLKAAFDSLPHGLLLAKLERLGVGEPLYSWIRSFLFRRSYSVRVEGAFSEPYFGVSGVPQGSILSPLLFSLFLNDCVSVLPPKGHLLYADDVKLFFPMSSPSDFTLLQNSLNGFSDWCSSNGLTLCTSKCCVMSFCRSAGVIHHNYSLGSVVLSRVSAIVDLGVRLDSSLSFCVQIDEVVARANSTLGLIARLAPEVRDPRCLMALYRCWVRPILEYAAVVWTPAGVTAWGRLEGVQRRFTRLAVRRLLGYNASPRPPYESRCQLLGLSTLQSRHRNAQAIFIAQLLLHHTDAPDLLSLIPFYVPSHSLRVRPPLLLPTRRTRLTQNDPLIRAMSAFNGLSHLFDYHVSIPSFRLRLIT</sequence>
<proteinExistence type="predicted"/>
<dbReference type="SUPFAM" id="SSF56672">
    <property type="entry name" value="DNA/RNA polymerases"/>
    <property type="match status" value="1"/>
</dbReference>
<feature type="domain" description="Reverse transcriptase" evidence="1">
    <location>
        <begin position="163"/>
        <end position="405"/>
    </location>
</feature>
<accession>A0AAG5DT61</accession>
<dbReference type="Proteomes" id="UP000075880">
    <property type="component" value="Unassembled WGS sequence"/>
</dbReference>
<protein>
    <recommendedName>
        <fullName evidence="1">Reverse transcriptase domain-containing protein</fullName>
    </recommendedName>
</protein>
<dbReference type="EnsemblMetazoa" id="ENSAATROPT015428">
    <property type="protein sequence ID" value="ENSAATROPP013833"/>
    <property type="gene ID" value="ENSAATROPG012564"/>
</dbReference>
<dbReference type="CDD" id="cd01650">
    <property type="entry name" value="RT_nLTR_like"/>
    <property type="match status" value="1"/>
</dbReference>
<evidence type="ECO:0000313" key="2">
    <source>
        <dbReference type="EnsemblMetazoa" id="ENSAATROPP013833"/>
    </source>
</evidence>
<dbReference type="InterPro" id="IPR000477">
    <property type="entry name" value="RT_dom"/>
</dbReference>
<keyword evidence="3" id="KW-1185">Reference proteome</keyword>
<evidence type="ECO:0000259" key="1">
    <source>
        <dbReference type="PROSITE" id="PS50878"/>
    </source>
</evidence>
<name>A0AAG5DT61_ANOAO</name>
<dbReference type="PANTHER" id="PTHR33332">
    <property type="entry name" value="REVERSE TRANSCRIPTASE DOMAIN-CONTAINING PROTEIN"/>
    <property type="match status" value="1"/>
</dbReference>
<reference evidence="2" key="1">
    <citation type="submission" date="2024-04" db="UniProtKB">
        <authorList>
            <consortium name="EnsemblMetazoa"/>
        </authorList>
    </citation>
    <scope>IDENTIFICATION</scope>
    <source>
        <strain evidence="2">EBRO</strain>
    </source>
</reference>
<evidence type="ECO:0000313" key="3">
    <source>
        <dbReference type="Proteomes" id="UP000075880"/>
    </source>
</evidence>
<dbReference type="AlphaFoldDB" id="A0AAG5DT61"/>
<dbReference type="GO" id="GO:0071897">
    <property type="term" value="P:DNA biosynthetic process"/>
    <property type="evidence" value="ECO:0007669"/>
    <property type="project" value="UniProtKB-ARBA"/>
</dbReference>
<dbReference type="PROSITE" id="PS50878">
    <property type="entry name" value="RT_POL"/>
    <property type="match status" value="1"/>
</dbReference>
<dbReference type="InterPro" id="IPR043502">
    <property type="entry name" value="DNA/RNA_pol_sf"/>
</dbReference>